<feature type="compositionally biased region" description="Low complexity" evidence="1">
    <location>
        <begin position="214"/>
        <end position="230"/>
    </location>
</feature>
<feature type="compositionally biased region" description="Low complexity" evidence="1">
    <location>
        <begin position="602"/>
        <end position="624"/>
    </location>
</feature>
<feature type="region of interest" description="Disordered" evidence="1">
    <location>
        <begin position="310"/>
        <end position="352"/>
    </location>
</feature>
<feature type="compositionally biased region" description="Gly residues" evidence="1">
    <location>
        <begin position="314"/>
        <end position="330"/>
    </location>
</feature>
<keyword evidence="3" id="KW-1185">Reference proteome</keyword>
<evidence type="ECO:0000313" key="2">
    <source>
        <dbReference type="EMBL" id="KXZ41340.1"/>
    </source>
</evidence>
<dbReference type="SUPFAM" id="SSF56672">
    <property type="entry name" value="DNA/RNA polymerases"/>
    <property type="match status" value="1"/>
</dbReference>
<dbReference type="AlphaFoldDB" id="A0A150FWD1"/>
<feature type="region of interest" description="Disordered" evidence="1">
    <location>
        <begin position="454"/>
        <end position="478"/>
    </location>
</feature>
<feature type="region of interest" description="Disordered" evidence="1">
    <location>
        <begin position="206"/>
        <end position="237"/>
    </location>
</feature>
<dbReference type="Proteomes" id="UP000075714">
    <property type="component" value="Unassembled WGS sequence"/>
</dbReference>
<evidence type="ECO:0000256" key="1">
    <source>
        <dbReference type="SAM" id="MobiDB-lite"/>
    </source>
</evidence>
<feature type="compositionally biased region" description="Basic and acidic residues" evidence="1">
    <location>
        <begin position="332"/>
        <end position="352"/>
    </location>
</feature>
<reference evidence="3" key="1">
    <citation type="journal article" date="2016" name="Nat. Commun.">
        <title>The Gonium pectorale genome demonstrates co-option of cell cycle regulation during the evolution of multicellularity.</title>
        <authorList>
            <person name="Hanschen E.R."/>
            <person name="Marriage T.N."/>
            <person name="Ferris P.J."/>
            <person name="Hamaji T."/>
            <person name="Toyoda A."/>
            <person name="Fujiyama A."/>
            <person name="Neme R."/>
            <person name="Noguchi H."/>
            <person name="Minakuchi Y."/>
            <person name="Suzuki M."/>
            <person name="Kawai-Toyooka H."/>
            <person name="Smith D.R."/>
            <person name="Sparks H."/>
            <person name="Anderson J."/>
            <person name="Bakaric R."/>
            <person name="Luria V."/>
            <person name="Karger A."/>
            <person name="Kirschner M.W."/>
            <person name="Durand P.M."/>
            <person name="Michod R.E."/>
            <person name="Nozaki H."/>
            <person name="Olson B.J."/>
        </authorList>
    </citation>
    <scope>NUCLEOTIDE SEQUENCE [LARGE SCALE GENOMIC DNA]</scope>
    <source>
        <strain evidence="3">NIES-2863</strain>
    </source>
</reference>
<dbReference type="EMBL" id="LSYV01000531">
    <property type="protein sequence ID" value="KXZ41340.1"/>
    <property type="molecule type" value="Genomic_DNA"/>
</dbReference>
<protein>
    <submittedName>
        <fullName evidence="2">Uncharacterized protein</fullName>
    </submittedName>
</protein>
<dbReference type="OrthoDB" id="561998at2759"/>
<name>A0A150FWD1_GONPE</name>
<feature type="region of interest" description="Disordered" evidence="1">
    <location>
        <begin position="492"/>
        <end position="542"/>
    </location>
</feature>
<evidence type="ECO:0000313" key="3">
    <source>
        <dbReference type="Proteomes" id="UP000075714"/>
    </source>
</evidence>
<feature type="region of interest" description="Disordered" evidence="1">
    <location>
        <begin position="600"/>
        <end position="624"/>
    </location>
</feature>
<gene>
    <name evidence="2" type="ORF">GPECTOR_534g537</name>
</gene>
<sequence length="808" mass="87012">MEGTGLASKLPLFEPFEASGLKPYARQLRLVCLVEPAARRAPATVELVKLMLDSAPLQDSPLDIWYSAHKTTLLADAAAHYKVALPAAGGGAAELTAEQLLEYYLTLLAKHFESAQTVTLMQEFKQATQGAQAPSLFKDKLLSYRKQLEDQISTYEVAERFWEGLHPAVRDVLSRTIMSVPRQQWYARLNKTAEEADNVWNNLSAQQRKPTKEQPSPQATPSPAAQSKPAGKTQSYVRNAARSYSNPAPVYYCARHGYNPTHDTSACRVLHAQQEIKVRTAQVTQAGGEDGLVKMMKAFLSSQGYPVGPKQGASGSGVKAGSGTGAGAGAHRGTDGRFFDRGRPPLRGAPHEGTRTYGPCSYCGSEMHSDSRCYIKHPELAPPTYKPRSEALAAMFEQNKAEAVKRGKIAAISVKVTEDNYEEEDGQAKSAFVTKVITQNAPRQGMCNCVRFDPSLDEDGPRNSMGSREGLGGGAVRSAHATVGAQAVPLSFEPRPVGSAYPPPSPLRMSSGWARPELSSSNSEAAGPKEPSEPSAVAHDPQAEEVGDITALFEKYKHVPLEKLLRLLPCKPPDRAPLNAGPGEASSAFATQGSEAALSDVSSRAAAAREGAAPSSAATPPPAFAAASARAEKVSHWRTPDGLPYTVSGVVGEPPRTLAELDPHERSIAMKANPKGAAYLNRKITLYYYPEQAASIRLPDGNLVSVASLRDKAADVNLMPAEVARSLNLSWKPTSTRLSTSLDVGHAVLGELEAAELSFVLLPDQPKTAYWMDNKLMMYTRMPYGLKNASAKFQRVMDYELGKANLCD</sequence>
<organism evidence="2 3">
    <name type="scientific">Gonium pectorale</name>
    <name type="common">Green alga</name>
    <dbReference type="NCBI Taxonomy" id="33097"/>
    <lineage>
        <taxon>Eukaryota</taxon>
        <taxon>Viridiplantae</taxon>
        <taxon>Chlorophyta</taxon>
        <taxon>core chlorophytes</taxon>
        <taxon>Chlorophyceae</taxon>
        <taxon>CS clade</taxon>
        <taxon>Chlamydomonadales</taxon>
        <taxon>Volvocaceae</taxon>
        <taxon>Gonium</taxon>
    </lineage>
</organism>
<comment type="caution">
    <text evidence="2">The sequence shown here is derived from an EMBL/GenBank/DDBJ whole genome shotgun (WGS) entry which is preliminary data.</text>
</comment>
<accession>A0A150FWD1</accession>
<dbReference type="InterPro" id="IPR043502">
    <property type="entry name" value="DNA/RNA_pol_sf"/>
</dbReference>
<proteinExistence type="predicted"/>